<evidence type="ECO:0000256" key="9">
    <source>
        <dbReference type="ARBA" id="ARBA00032230"/>
    </source>
</evidence>
<feature type="chain" id="PRO_5040865230" description="Beta-galactosidase" evidence="11">
    <location>
        <begin position="22"/>
        <end position="1046"/>
    </location>
</feature>
<proteinExistence type="inferred from homology"/>
<dbReference type="PRINTS" id="PR00132">
    <property type="entry name" value="GLHYDRLASE2"/>
</dbReference>
<dbReference type="EMBL" id="JAPOHD010000029">
    <property type="protein sequence ID" value="MCY1721834.1"/>
    <property type="molecule type" value="Genomic_DNA"/>
</dbReference>
<dbReference type="EC" id="3.2.1.23" evidence="5 10"/>
<evidence type="ECO:0000259" key="12">
    <source>
        <dbReference type="SMART" id="SM01038"/>
    </source>
</evidence>
<name>A0A9X3F784_9BACT</name>
<dbReference type="RefSeq" id="WP_343334163.1">
    <property type="nucleotide sequence ID" value="NZ_JAPOHD010000029.1"/>
</dbReference>
<evidence type="ECO:0000256" key="4">
    <source>
        <dbReference type="ARBA" id="ARBA00011245"/>
    </source>
</evidence>
<sequence>MKLIFALLLISVIQISTFAQNDWENEQVIGINKEPVHATFYPLSSVDEVFSDGMQSEWVQLLNGTWKFNWVPNVEDRPLDFFRSGFDASKWDDIPVPSNWQMQGYGVPIYTNITYPFDKNTPKIAGTNGNPVGSYIRTFTVPENWDGREIFIHFDGVSSAFYIWVNGEKVGYSQGSRTPAEFNLTPYLQKGENKIAMQVFRWCDGSYLEDQDGWRLSGIFRDVYLYATPKTQIQDFFVTTDLDDDYTDAIISAKINLKNYAKKTFKNGSVELTLMDFQGNEVAVDGDLSKTISIPKAADSEEIILSGKVANPLKWTHETPNLYKVAISLKNDKGNVTEVVACNTGFREIEIKNRQVLLNGKPIMFKGVNKVEHHPTLGKQTTREWLEKEVILMKQNNINSIRTAHYPHHPYLYELCDKYGILLLDEANVESHGMRYGEESLAKDPAWEKAHVQRLRSMIQRDKNHPSVILWSHGNEAGNGVNFVAMNDEAHRLDPTRPTHYHFAELPISSDVIGGWKRGPGPIWQGRYLEVSDLYKYQFSDDTRPFILNEYAHAMGNAMGNLQEYMNAFEEVEGLIGGHIWDWVDQGILQKTKDGEEWYAYGGDFGDTPNDKNFCLNGIVLPNLGVTPKLVEVKRVYQNIGFKLNNKYGSLTLINKNQHIALDGVTFFWQVLENGQVVKKGKFKANVAAGLSENYMLPLKEIALNKGSEYLLNISAKLNEKCSWADAGYEIAFDQYILKEWDFSTVQHILTGNMQTSANEDFVEISGDNFVFKFDKKTGTISSYHIGGENIIQQGPQFNVWRAPTDNDGSYWPDGTNKRQCNLWLNAGLKEMQGNLQSFEMKNSDTEKATFTANYLAGNSYKTAGFNYSVEYTVFADGHFTMNTKIEPFGELPNLPRLGFRLVFDNSFTNFEWYGRGPHESYNDRKVGALIGNYSGSVDEQFTYYVVPQENGNKTDVRWAKLTNPKGIGLIVSGNVPIETSVHHFSADALSDATHTYDLKKEDKTYWNIDYRQGGLGGNSCGPQPLEKYLLKPLPIEFSLTFKPIN</sequence>
<keyword evidence="7" id="KW-0106">Calcium</keyword>
<keyword evidence="11" id="KW-0732">Signal</keyword>
<dbReference type="Pfam" id="PF02929">
    <property type="entry name" value="Bgal_small_N"/>
    <property type="match status" value="1"/>
</dbReference>
<dbReference type="InterPro" id="IPR006103">
    <property type="entry name" value="Glyco_hydro_2_cat"/>
</dbReference>
<comment type="catalytic activity">
    <reaction evidence="1 10">
        <text>Hydrolysis of terminal non-reducing beta-D-galactose residues in beta-D-galactosides.</text>
        <dbReference type="EC" id="3.2.1.23"/>
    </reaction>
</comment>
<dbReference type="GO" id="GO:0030246">
    <property type="term" value="F:carbohydrate binding"/>
    <property type="evidence" value="ECO:0007669"/>
    <property type="project" value="InterPro"/>
</dbReference>
<keyword evidence="8 10" id="KW-0326">Glycosidase</keyword>
<dbReference type="InterPro" id="IPR011013">
    <property type="entry name" value="Gal_mutarotase_sf_dom"/>
</dbReference>
<feature type="domain" description="Beta galactosidase small chain/" evidence="12">
    <location>
        <begin position="764"/>
        <end position="1043"/>
    </location>
</feature>
<dbReference type="AlphaFoldDB" id="A0A9X3F784"/>
<dbReference type="SUPFAM" id="SSF51445">
    <property type="entry name" value="(Trans)glycosidases"/>
    <property type="match status" value="1"/>
</dbReference>
<dbReference type="SUPFAM" id="SSF74650">
    <property type="entry name" value="Galactose mutarotase-like"/>
    <property type="match status" value="1"/>
</dbReference>
<reference evidence="13" key="1">
    <citation type="submission" date="2022-11" db="EMBL/GenBank/DDBJ databases">
        <title>Marilongibacter aestuarii gen. nov., sp. nov., isolated from tidal flat sediment.</title>
        <authorList>
            <person name="Jiayan W."/>
        </authorList>
    </citation>
    <scope>NUCLEOTIDE SEQUENCE</scope>
    <source>
        <strain evidence="13">Z1-6</strain>
    </source>
</reference>
<dbReference type="Proteomes" id="UP001145087">
    <property type="component" value="Unassembled WGS sequence"/>
</dbReference>
<evidence type="ECO:0000313" key="13">
    <source>
        <dbReference type="EMBL" id="MCY1721834.1"/>
    </source>
</evidence>
<dbReference type="InterPro" id="IPR006101">
    <property type="entry name" value="Glyco_hydro_2"/>
</dbReference>
<dbReference type="InterPro" id="IPR006102">
    <property type="entry name" value="Ig-like_GH2"/>
</dbReference>
<evidence type="ECO:0000313" key="14">
    <source>
        <dbReference type="Proteomes" id="UP001145087"/>
    </source>
</evidence>
<dbReference type="GO" id="GO:0004565">
    <property type="term" value="F:beta-galactosidase activity"/>
    <property type="evidence" value="ECO:0007669"/>
    <property type="project" value="UniProtKB-EC"/>
</dbReference>
<evidence type="ECO:0000256" key="11">
    <source>
        <dbReference type="SAM" id="SignalP"/>
    </source>
</evidence>
<evidence type="ECO:0000256" key="7">
    <source>
        <dbReference type="ARBA" id="ARBA00022837"/>
    </source>
</evidence>
<dbReference type="SUPFAM" id="SSF49785">
    <property type="entry name" value="Galactose-binding domain-like"/>
    <property type="match status" value="1"/>
</dbReference>
<dbReference type="InterPro" id="IPR014718">
    <property type="entry name" value="GH-type_carb-bd"/>
</dbReference>
<dbReference type="PANTHER" id="PTHR46323">
    <property type="entry name" value="BETA-GALACTOSIDASE"/>
    <property type="match status" value="1"/>
</dbReference>
<dbReference type="InterPro" id="IPR032312">
    <property type="entry name" value="LacZ_4"/>
</dbReference>
<evidence type="ECO:0000256" key="3">
    <source>
        <dbReference type="ARBA" id="ARBA00007401"/>
    </source>
</evidence>
<keyword evidence="6 10" id="KW-0378">Hydrolase</keyword>
<dbReference type="PROSITE" id="PS00608">
    <property type="entry name" value="GLYCOSYL_HYDROL_F2_2"/>
    <property type="match status" value="1"/>
</dbReference>
<evidence type="ECO:0000256" key="6">
    <source>
        <dbReference type="ARBA" id="ARBA00022801"/>
    </source>
</evidence>
<dbReference type="InterPro" id="IPR017853">
    <property type="entry name" value="GH"/>
</dbReference>
<evidence type="ECO:0000256" key="5">
    <source>
        <dbReference type="ARBA" id="ARBA00012756"/>
    </source>
</evidence>
<dbReference type="PANTHER" id="PTHR46323:SF2">
    <property type="entry name" value="BETA-GALACTOSIDASE"/>
    <property type="match status" value="1"/>
</dbReference>
<comment type="subunit">
    <text evidence="4">Monomer.</text>
</comment>
<evidence type="ECO:0000256" key="8">
    <source>
        <dbReference type="ARBA" id="ARBA00023295"/>
    </source>
</evidence>
<dbReference type="GO" id="GO:0009341">
    <property type="term" value="C:beta-galactosidase complex"/>
    <property type="evidence" value="ECO:0007669"/>
    <property type="project" value="InterPro"/>
</dbReference>
<feature type="signal peptide" evidence="11">
    <location>
        <begin position="1"/>
        <end position="21"/>
    </location>
</feature>
<dbReference type="InterPro" id="IPR023230">
    <property type="entry name" value="Glyco_hydro_2_CS"/>
</dbReference>
<dbReference type="Gene3D" id="2.60.40.10">
    <property type="entry name" value="Immunoglobulins"/>
    <property type="match status" value="2"/>
</dbReference>
<comment type="caution">
    <text evidence="13">The sequence shown here is derived from an EMBL/GenBank/DDBJ whole genome shotgun (WGS) entry which is preliminary data.</text>
</comment>
<protein>
    <recommendedName>
        <fullName evidence="5 10">Beta-galactosidase</fullName>
        <ecNumber evidence="5 10">3.2.1.23</ecNumber>
    </recommendedName>
    <alternativeName>
        <fullName evidence="9 10">Lactase</fullName>
    </alternativeName>
</protein>
<comment type="cofactor">
    <cofactor evidence="2">
        <name>Ca(2+)</name>
        <dbReference type="ChEBI" id="CHEBI:29108"/>
    </cofactor>
</comment>
<dbReference type="SMART" id="SM01038">
    <property type="entry name" value="Bgal_small_N"/>
    <property type="match status" value="1"/>
</dbReference>
<dbReference type="InterPro" id="IPR006104">
    <property type="entry name" value="Glyco_hydro_2_N"/>
</dbReference>
<evidence type="ECO:0000256" key="2">
    <source>
        <dbReference type="ARBA" id="ARBA00001913"/>
    </source>
</evidence>
<dbReference type="InterPro" id="IPR050347">
    <property type="entry name" value="Bact_Beta-galactosidase"/>
</dbReference>
<evidence type="ECO:0000256" key="10">
    <source>
        <dbReference type="RuleBase" id="RU361154"/>
    </source>
</evidence>
<dbReference type="InterPro" id="IPR023232">
    <property type="entry name" value="Glyco_hydro_2_AS"/>
</dbReference>
<dbReference type="GO" id="GO:0005990">
    <property type="term" value="P:lactose catabolic process"/>
    <property type="evidence" value="ECO:0007669"/>
    <property type="project" value="TreeGrafter"/>
</dbReference>
<keyword evidence="14" id="KW-1185">Reference proteome</keyword>
<dbReference type="InterPro" id="IPR013783">
    <property type="entry name" value="Ig-like_fold"/>
</dbReference>
<organism evidence="13 14">
    <name type="scientific">Draconibacterium aestuarii</name>
    <dbReference type="NCBI Taxonomy" id="2998507"/>
    <lineage>
        <taxon>Bacteria</taxon>
        <taxon>Pseudomonadati</taxon>
        <taxon>Bacteroidota</taxon>
        <taxon>Bacteroidia</taxon>
        <taxon>Marinilabiliales</taxon>
        <taxon>Prolixibacteraceae</taxon>
        <taxon>Draconibacterium</taxon>
    </lineage>
</organism>
<dbReference type="Gene3D" id="2.60.120.260">
    <property type="entry name" value="Galactose-binding domain-like"/>
    <property type="match status" value="1"/>
</dbReference>
<dbReference type="Gene3D" id="3.20.20.80">
    <property type="entry name" value="Glycosidases"/>
    <property type="match status" value="1"/>
</dbReference>
<comment type="similarity">
    <text evidence="3 10">Belongs to the glycosyl hydrolase 2 family.</text>
</comment>
<dbReference type="Pfam" id="PF16353">
    <property type="entry name" value="LacZ_4"/>
    <property type="match status" value="1"/>
</dbReference>
<dbReference type="InterPro" id="IPR008979">
    <property type="entry name" value="Galactose-bd-like_sf"/>
</dbReference>
<dbReference type="InterPro" id="IPR004199">
    <property type="entry name" value="B-gal_small/dom_5"/>
</dbReference>
<dbReference type="Gene3D" id="2.70.98.10">
    <property type="match status" value="1"/>
</dbReference>
<accession>A0A9X3F784</accession>
<gene>
    <name evidence="13" type="ORF">OU798_15880</name>
</gene>
<dbReference type="FunFam" id="2.60.40.10:FF:000680">
    <property type="entry name" value="Beta-galactosidase"/>
    <property type="match status" value="1"/>
</dbReference>
<dbReference type="InterPro" id="IPR036156">
    <property type="entry name" value="Beta-gal/glucu_dom_sf"/>
</dbReference>
<evidence type="ECO:0000256" key="1">
    <source>
        <dbReference type="ARBA" id="ARBA00001412"/>
    </source>
</evidence>
<dbReference type="Pfam" id="PF00703">
    <property type="entry name" value="Glyco_hydro_2"/>
    <property type="match status" value="1"/>
</dbReference>
<dbReference type="SUPFAM" id="SSF49303">
    <property type="entry name" value="beta-Galactosidase/glucuronidase domain"/>
    <property type="match status" value="2"/>
</dbReference>
<dbReference type="PROSITE" id="PS00719">
    <property type="entry name" value="GLYCOSYL_HYDROL_F2_1"/>
    <property type="match status" value="1"/>
</dbReference>
<dbReference type="Pfam" id="PF02836">
    <property type="entry name" value="Glyco_hydro_2_C"/>
    <property type="match status" value="1"/>
</dbReference>
<dbReference type="Pfam" id="PF02837">
    <property type="entry name" value="Glyco_hydro_2_N"/>
    <property type="match status" value="1"/>
</dbReference>